<dbReference type="GO" id="GO:0002376">
    <property type="term" value="P:immune system process"/>
    <property type="evidence" value="ECO:0007669"/>
    <property type="project" value="UniProtKB-KW"/>
</dbReference>
<comment type="subcellular location">
    <subcellularLocation>
        <location evidence="1">Cell membrane</location>
    </subcellularLocation>
</comment>
<keyword evidence="5" id="KW-0472">Membrane</keyword>
<proteinExistence type="predicted"/>
<keyword evidence="11" id="KW-1185">Reference proteome</keyword>
<evidence type="ECO:0000256" key="7">
    <source>
        <dbReference type="ARBA" id="ARBA00023180"/>
    </source>
</evidence>
<evidence type="ECO:0000256" key="2">
    <source>
        <dbReference type="ARBA" id="ARBA00022475"/>
    </source>
</evidence>
<evidence type="ECO:0000256" key="1">
    <source>
        <dbReference type="ARBA" id="ARBA00004236"/>
    </source>
</evidence>
<dbReference type="GO" id="GO:0005886">
    <property type="term" value="C:plasma membrane"/>
    <property type="evidence" value="ECO:0007669"/>
    <property type="project" value="UniProtKB-SubCell"/>
</dbReference>
<organism evidence="10 11">
    <name type="scientific">Sciurus vulgaris</name>
    <name type="common">Eurasian red squirrel</name>
    <dbReference type="NCBI Taxonomy" id="55149"/>
    <lineage>
        <taxon>Eukaryota</taxon>
        <taxon>Metazoa</taxon>
        <taxon>Chordata</taxon>
        <taxon>Craniata</taxon>
        <taxon>Vertebrata</taxon>
        <taxon>Euteleostomi</taxon>
        <taxon>Mammalia</taxon>
        <taxon>Eutheria</taxon>
        <taxon>Euarchontoglires</taxon>
        <taxon>Glires</taxon>
        <taxon>Rodentia</taxon>
        <taxon>Sciuromorpha</taxon>
        <taxon>Sciuridae</taxon>
        <taxon>Sciurinae</taxon>
        <taxon>Sciurini</taxon>
        <taxon>Sciurus</taxon>
    </lineage>
</organism>
<sequence length="273" mass="30720">MYPGLPILLCINLAFLCPASSNIQRADQPTDVHKQGGESLTIDCKFTVSFSYYNRYWYQQPSSGKMIYMTHLYSENENKKDGQYSMVFQKSLKILTLTISALAPRDRAMYFCTVANSTGGSEKLIFGKGTELTVNPSIKDPDPTVYQLRDSKFRNTSVCLFTDFESPINETQGTKDSEVFISKNPVLDMRSMDSKSNGALAWSNKIDFTCRSAFTENASFPSPEVPCNAKLIEESFETDMNLNFQNLSVMGLRILLLKVAGFNLLLTLRLWSS</sequence>
<dbReference type="InterPro" id="IPR007110">
    <property type="entry name" value="Ig-like_dom"/>
</dbReference>
<dbReference type="SMART" id="SM00409">
    <property type="entry name" value="IG"/>
    <property type="match status" value="1"/>
</dbReference>
<keyword evidence="6" id="KW-1015">Disulfide bond</keyword>
<dbReference type="Ensembl" id="ENSSVLT00005005020.1">
    <property type="protein sequence ID" value="ENSSVLP00005004554.1"/>
    <property type="gene ID" value="ENSSVLG00005003608.1"/>
</dbReference>
<evidence type="ECO:0000256" key="4">
    <source>
        <dbReference type="ARBA" id="ARBA00022859"/>
    </source>
</evidence>
<keyword evidence="4" id="KW-0391">Immunity</keyword>
<evidence type="ECO:0000259" key="9">
    <source>
        <dbReference type="PROSITE" id="PS50835"/>
    </source>
</evidence>
<dbReference type="Gene3D" id="2.60.40.10">
    <property type="entry name" value="Immunoglobulins"/>
    <property type="match status" value="2"/>
</dbReference>
<keyword evidence="7" id="KW-0325">Glycoprotein</keyword>
<evidence type="ECO:0000313" key="11">
    <source>
        <dbReference type="Proteomes" id="UP000694564"/>
    </source>
</evidence>
<evidence type="ECO:0000313" key="10">
    <source>
        <dbReference type="Ensembl" id="ENSSVLP00005004554.1"/>
    </source>
</evidence>
<dbReference type="InterPro" id="IPR052051">
    <property type="entry name" value="TCR_complex_component"/>
</dbReference>
<dbReference type="OrthoDB" id="8947657at2759"/>
<feature type="signal peptide" evidence="8">
    <location>
        <begin position="1"/>
        <end position="21"/>
    </location>
</feature>
<dbReference type="GO" id="GO:0009617">
    <property type="term" value="P:response to bacterium"/>
    <property type="evidence" value="ECO:0007669"/>
    <property type="project" value="TreeGrafter"/>
</dbReference>
<protein>
    <recommendedName>
        <fullName evidence="9">Ig-like domain-containing protein</fullName>
    </recommendedName>
</protein>
<evidence type="ECO:0000256" key="5">
    <source>
        <dbReference type="ARBA" id="ARBA00023136"/>
    </source>
</evidence>
<feature type="domain" description="Ig-like" evidence="9">
    <location>
        <begin position="18"/>
        <end position="126"/>
    </location>
</feature>
<dbReference type="InterPro" id="IPR003599">
    <property type="entry name" value="Ig_sub"/>
</dbReference>
<dbReference type="AlphaFoldDB" id="A0A8D2AQF4"/>
<dbReference type="InterPro" id="IPR036179">
    <property type="entry name" value="Ig-like_dom_sf"/>
</dbReference>
<dbReference type="InterPro" id="IPR013783">
    <property type="entry name" value="Ig-like_fold"/>
</dbReference>
<dbReference type="CDD" id="cd07688">
    <property type="entry name" value="IgC_TCR_alpha"/>
    <property type="match status" value="1"/>
</dbReference>
<accession>A0A8D2AQF4</accession>
<evidence type="ECO:0000256" key="8">
    <source>
        <dbReference type="SAM" id="SignalP"/>
    </source>
</evidence>
<keyword evidence="3 8" id="KW-0732">Signal</keyword>
<dbReference type="Proteomes" id="UP000694564">
    <property type="component" value="Chromosome 2"/>
</dbReference>
<reference evidence="10" key="2">
    <citation type="submission" date="2025-09" db="UniProtKB">
        <authorList>
            <consortium name="Ensembl"/>
        </authorList>
    </citation>
    <scope>IDENTIFICATION</scope>
</reference>
<dbReference type="SMART" id="SM00406">
    <property type="entry name" value="IGv"/>
    <property type="match status" value="1"/>
</dbReference>
<dbReference type="GeneTree" id="ENSGT00940000160147"/>
<dbReference type="InterPro" id="IPR013106">
    <property type="entry name" value="Ig_V-set"/>
</dbReference>
<dbReference type="Pfam" id="PF09291">
    <property type="entry name" value="DUF1968"/>
    <property type="match status" value="1"/>
</dbReference>
<keyword evidence="2" id="KW-1003">Cell membrane</keyword>
<feature type="chain" id="PRO_5034959789" description="Ig-like domain-containing protein" evidence="8">
    <location>
        <begin position="22"/>
        <end position="273"/>
    </location>
</feature>
<dbReference type="PANTHER" id="PTHR19433">
    <property type="entry name" value="T-CELL RECEPTOR ALPHA CHAIN V REGION-RELATED"/>
    <property type="match status" value="1"/>
</dbReference>
<reference evidence="10" key="1">
    <citation type="submission" date="2025-08" db="UniProtKB">
        <authorList>
            <consortium name="Ensembl"/>
        </authorList>
    </citation>
    <scope>IDENTIFICATION</scope>
</reference>
<name>A0A8D2AQF4_SCIVU</name>
<evidence type="ECO:0000256" key="3">
    <source>
        <dbReference type="ARBA" id="ARBA00022729"/>
    </source>
</evidence>
<evidence type="ECO:0000256" key="6">
    <source>
        <dbReference type="ARBA" id="ARBA00023157"/>
    </source>
</evidence>
<dbReference type="PROSITE" id="PS50835">
    <property type="entry name" value="IG_LIKE"/>
    <property type="match status" value="1"/>
</dbReference>
<dbReference type="Pfam" id="PF07686">
    <property type="entry name" value="V-set"/>
    <property type="match status" value="1"/>
</dbReference>
<dbReference type="InterPro" id="IPR015370">
    <property type="entry name" value="TCR_alpha_C"/>
</dbReference>
<dbReference type="SUPFAM" id="SSF48726">
    <property type="entry name" value="Immunoglobulin"/>
    <property type="match status" value="2"/>
</dbReference>